<organism evidence="2 3">
    <name type="scientific">Anaeromyxobacter dehalogenans (strain ATCC BAA-258 / DSM 21875 / 2CP-1)</name>
    <dbReference type="NCBI Taxonomy" id="455488"/>
    <lineage>
        <taxon>Bacteria</taxon>
        <taxon>Pseudomonadati</taxon>
        <taxon>Myxococcota</taxon>
        <taxon>Myxococcia</taxon>
        <taxon>Myxococcales</taxon>
        <taxon>Cystobacterineae</taxon>
        <taxon>Anaeromyxobacteraceae</taxon>
        <taxon>Anaeromyxobacter</taxon>
    </lineage>
</organism>
<dbReference type="PANTHER" id="PTHR47515">
    <property type="entry name" value="LOW CALCIUM RESPONSE LOCUS PROTEIN T"/>
    <property type="match status" value="1"/>
</dbReference>
<dbReference type="KEGG" id="acp:A2cp1_2543"/>
<gene>
    <name evidence="2" type="ordered locus">A2cp1_2543</name>
</gene>
<dbReference type="InterPro" id="IPR048020">
    <property type="entry name" value="Transpos_IS3"/>
</dbReference>
<dbReference type="PANTHER" id="PTHR47515:SF1">
    <property type="entry name" value="BLR2054 PROTEIN"/>
    <property type="match status" value="1"/>
</dbReference>
<dbReference type="Proteomes" id="UP000007089">
    <property type="component" value="Chromosome"/>
</dbReference>
<sequence>MVGPVALRLGVEEIRAEFAMKKRRACRVVGLAPATYYYRARRPERVDLREKLKAFAAERPRWGYRRLHVLLKREGHAVNHKLVFRLYRAEGLAVRRKKRKRIAASVRVLPPPPTRPRQQWTMDFTQDSLASGRQFRTLNVIDTFTRECVVIEVDHSLPGARVVRVLERLVELCGKPEVIRVDNGTEFTSHVVDAWAYENGIKLDFIRPGKPTENGHIESFNGKFRDECLNENWFISLDDARRKIEAYRVDYNQVRPHSSLDNQTPNEFARSLAGLTKLAV</sequence>
<evidence type="ECO:0000313" key="2">
    <source>
        <dbReference type="EMBL" id="ACL65880.1"/>
    </source>
</evidence>
<proteinExistence type="predicted"/>
<dbReference type="Gene3D" id="3.30.420.10">
    <property type="entry name" value="Ribonuclease H-like superfamily/Ribonuclease H"/>
    <property type="match status" value="1"/>
</dbReference>
<dbReference type="InterPro" id="IPR025948">
    <property type="entry name" value="HTH-like_dom"/>
</dbReference>
<reference evidence="2" key="1">
    <citation type="submission" date="2009-01" db="EMBL/GenBank/DDBJ databases">
        <title>Complete sequence of Anaeromyxobacter dehalogenans 2CP-1.</title>
        <authorList>
            <consortium name="US DOE Joint Genome Institute"/>
            <person name="Lucas S."/>
            <person name="Copeland A."/>
            <person name="Lapidus A."/>
            <person name="Glavina del Rio T."/>
            <person name="Dalin E."/>
            <person name="Tice H."/>
            <person name="Bruce D."/>
            <person name="Goodwin L."/>
            <person name="Pitluck S."/>
            <person name="Saunders E."/>
            <person name="Brettin T."/>
            <person name="Detter J.C."/>
            <person name="Han C."/>
            <person name="Larimer F."/>
            <person name="Land M."/>
            <person name="Hauser L."/>
            <person name="Kyrpides N."/>
            <person name="Ovchinnikova G."/>
            <person name="Beliaev A.S."/>
            <person name="Richardson P."/>
        </authorList>
    </citation>
    <scope>NUCLEOTIDE SEQUENCE</scope>
    <source>
        <strain evidence="2">2CP-1</strain>
    </source>
</reference>
<dbReference type="PROSITE" id="PS50994">
    <property type="entry name" value="INTEGRASE"/>
    <property type="match status" value="1"/>
</dbReference>
<name>B8JCE0_ANAD2</name>
<dbReference type="Pfam" id="PF13683">
    <property type="entry name" value="rve_3"/>
    <property type="match status" value="1"/>
</dbReference>
<dbReference type="InterPro" id="IPR012337">
    <property type="entry name" value="RNaseH-like_sf"/>
</dbReference>
<dbReference type="HOGENOM" id="CLU_027402_31_0_7"/>
<dbReference type="GO" id="GO:0015074">
    <property type="term" value="P:DNA integration"/>
    <property type="evidence" value="ECO:0007669"/>
    <property type="project" value="InterPro"/>
</dbReference>
<dbReference type="NCBIfam" id="NF033516">
    <property type="entry name" value="transpos_IS3"/>
    <property type="match status" value="1"/>
</dbReference>
<dbReference type="Pfam" id="PF13276">
    <property type="entry name" value="HTH_21"/>
    <property type="match status" value="1"/>
</dbReference>
<dbReference type="SUPFAM" id="SSF53098">
    <property type="entry name" value="Ribonuclease H-like"/>
    <property type="match status" value="1"/>
</dbReference>
<protein>
    <submittedName>
        <fullName evidence="2">Integrase catalytic region</fullName>
    </submittedName>
</protein>
<accession>B8JCE0</accession>
<evidence type="ECO:0000313" key="3">
    <source>
        <dbReference type="Proteomes" id="UP000007089"/>
    </source>
</evidence>
<dbReference type="AlphaFoldDB" id="B8JCE0"/>
<feature type="domain" description="Integrase catalytic" evidence="1">
    <location>
        <begin position="112"/>
        <end position="273"/>
    </location>
</feature>
<dbReference type="GO" id="GO:0003676">
    <property type="term" value="F:nucleic acid binding"/>
    <property type="evidence" value="ECO:0007669"/>
    <property type="project" value="InterPro"/>
</dbReference>
<evidence type="ECO:0000259" key="1">
    <source>
        <dbReference type="PROSITE" id="PS50994"/>
    </source>
</evidence>
<dbReference type="InterPro" id="IPR036397">
    <property type="entry name" value="RNaseH_sf"/>
</dbReference>
<keyword evidence="3" id="KW-1185">Reference proteome</keyword>
<dbReference type="InterPro" id="IPR001584">
    <property type="entry name" value="Integrase_cat-core"/>
</dbReference>
<dbReference type="EMBL" id="CP001359">
    <property type="protein sequence ID" value="ACL65880.1"/>
    <property type="molecule type" value="Genomic_DNA"/>
</dbReference>